<dbReference type="AlphaFoldDB" id="A0AAD2FSB1"/>
<feature type="region of interest" description="Disordered" evidence="1">
    <location>
        <begin position="1"/>
        <end position="82"/>
    </location>
</feature>
<accession>A0AAD2FSB1</accession>
<reference evidence="2" key="1">
    <citation type="submission" date="2023-08" db="EMBL/GenBank/DDBJ databases">
        <authorList>
            <person name="Audoor S."/>
            <person name="Bilcke G."/>
        </authorList>
    </citation>
    <scope>NUCLEOTIDE SEQUENCE</scope>
</reference>
<dbReference type="Proteomes" id="UP001295423">
    <property type="component" value="Unassembled WGS sequence"/>
</dbReference>
<keyword evidence="3" id="KW-1185">Reference proteome</keyword>
<evidence type="ECO:0000256" key="1">
    <source>
        <dbReference type="SAM" id="MobiDB-lite"/>
    </source>
</evidence>
<comment type="caution">
    <text evidence="2">The sequence shown here is derived from an EMBL/GenBank/DDBJ whole genome shotgun (WGS) entry which is preliminary data.</text>
</comment>
<feature type="compositionally biased region" description="Low complexity" evidence="1">
    <location>
        <begin position="57"/>
        <end position="78"/>
    </location>
</feature>
<sequence>MSSDDDDSKPSSSACCEKVSTDKKGEQNIMKGNTSSSSFSEKSSHTEIKTPLNAPQTVATASTTNATAPPTAPQAAIPLRRDNSSSLSQEALEKKTFLIFVKILFKLLKEHQGDEITTKAKRVVMECRRHNQQNHPAFTPLMEALERHLRRFVGEKLWGRAHSYLHHYLGKEQEQQAAMGKIEPRPLVMVAPG</sequence>
<organism evidence="2 3">
    <name type="scientific">Cylindrotheca closterium</name>
    <dbReference type="NCBI Taxonomy" id="2856"/>
    <lineage>
        <taxon>Eukaryota</taxon>
        <taxon>Sar</taxon>
        <taxon>Stramenopiles</taxon>
        <taxon>Ochrophyta</taxon>
        <taxon>Bacillariophyta</taxon>
        <taxon>Bacillariophyceae</taxon>
        <taxon>Bacillariophycidae</taxon>
        <taxon>Bacillariales</taxon>
        <taxon>Bacillariaceae</taxon>
        <taxon>Cylindrotheca</taxon>
    </lineage>
</organism>
<protein>
    <submittedName>
        <fullName evidence="2">Uncharacterized protein</fullName>
    </submittedName>
</protein>
<gene>
    <name evidence="2" type="ORF">CYCCA115_LOCUS13244</name>
</gene>
<evidence type="ECO:0000313" key="2">
    <source>
        <dbReference type="EMBL" id="CAJ1951800.1"/>
    </source>
</evidence>
<name>A0AAD2FSB1_9STRA</name>
<proteinExistence type="predicted"/>
<evidence type="ECO:0000313" key="3">
    <source>
        <dbReference type="Proteomes" id="UP001295423"/>
    </source>
</evidence>
<dbReference type="EMBL" id="CAKOGP040001792">
    <property type="protein sequence ID" value="CAJ1951800.1"/>
    <property type="molecule type" value="Genomic_DNA"/>
</dbReference>